<dbReference type="SMART" id="SM01154">
    <property type="entry name" value="DUF1704"/>
    <property type="match status" value="1"/>
</dbReference>
<dbReference type="EMBL" id="CP040089">
    <property type="protein sequence ID" value="QGA80667.1"/>
    <property type="molecule type" value="Genomic_DNA"/>
</dbReference>
<sequence>MQPEEIDQKQEVLKFDQDKIIQELSTAAEKLLEQASWISNINIQNKKQERKRFKKAREKEENFKPNFEYSKTSYDEEKLLELIEQCIEAVKLIEEDNLEKYGAKKLTSQEMQNFFQEIFQELKLYTKLAANIEDEGSWRRYSEEIWSMVGEETVQDSLQKLQELEKEELEENISPEELRDMFEAEVERLGMDYQVELREVSGCFNIPEKETVVVSKGEDSQRMYSEEEARMLTKHELFHAARAYNGFKAGQKSGFPKILGLHTPFYDRAEEGGALYREEATGTAYKNKAFDYHLRLVAAYKISQSENYREDFQEIVEELIELGGSVDRSFYLVARNREALRHHIYKAGRNDWKNIEDKDKMLIGKVNQEWADKLEKEIGGMIKEPEITADKLFNPSI</sequence>
<evidence type="ECO:0000256" key="4">
    <source>
        <dbReference type="ARBA" id="ARBA00023049"/>
    </source>
</evidence>
<comment type="cofactor">
    <cofactor evidence="1">
        <name>Zn(2+)</name>
        <dbReference type="ChEBI" id="CHEBI:29105"/>
    </cofactor>
</comment>
<evidence type="ECO:0000256" key="3">
    <source>
        <dbReference type="ARBA" id="ARBA00022801"/>
    </source>
</evidence>
<dbReference type="RefSeq" id="WP_153550408.1">
    <property type="nucleotide sequence ID" value="NZ_CP040089.1"/>
</dbReference>
<keyword evidence="6" id="KW-1185">Reference proteome</keyword>
<accession>A0A5Q0UGD0</accession>
<dbReference type="Pfam" id="PF08014">
    <property type="entry name" value="MATCAP"/>
    <property type="match status" value="1"/>
</dbReference>
<dbReference type="AlphaFoldDB" id="A0A5Q0UGD0"/>
<name>A0A5Q0UGD0_9ARCH</name>
<evidence type="ECO:0000313" key="5">
    <source>
        <dbReference type="EMBL" id="QGA80667.1"/>
    </source>
</evidence>
<keyword evidence="3" id="KW-0378">Hydrolase</keyword>
<dbReference type="InterPro" id="IPR012548">
    <property type="entry name" value="MATCAP"/>
</dbReference>
<evidence type="ECO:0000256" key="1">
    <source>
        <dbReference type="ARBA" id="ARBA00001947"/>
    </source>
</evidence>
<dbReference type="GO" id="GO:0008237">
    <property type="term" value="F:metallopeptidase activity"/>
    <property type="evidence" value="ECO:0007669"/>
    <property type="project" value="UniProtKB-KW"/>
</dbReference>
<dbReference type="GeneID" id="42365172"/>
<reference evidence="6" key="1">
    <citation type="submission" date="2019-05" db="EMBL/GenBank/DDBJ databases">
        <title>Candidatus Nanohalobium constans, a novel model system to study the DPANN nano-sized archaea: genomic and physiological characterization of a nanoarchaeon co-cultured with its chitinotrophic host.</title>
        <authorList>
            <person name="La Cono V."/>
            <person name="Arcadi E."/>
            <person name="Crisafi F."/>
            <person name="Denaro R."/>
            <person name="La Spada G."/>
            <person name="Messina E."/>
            <person name="Smedile F."/>
            <person name="Toshchakov S.V."/>
            <person name="Shevchenko M.A."/>
            <person name="Golyshin P.N."/>
            <person name="Golyshina O.V."/>
            <person name="Ferrer M."/>
            <person name="Rohde M."/>
            <person name="Mushegian A."/>
            <person name="Sorokin D.Y."/>
            <person name="Giuliano L."/>
            <person name="Yakimov M.M."/>
        </authorList>
    </citation>
    <scope>NUCLEOTIDE SEQUENCE [LARGE SCALE GENOMIC DNA]</scope>
    <source>
        <strain evidence="6">LC1Nh</strain>
    </source>
</reference>
<evidence type="ECO:0000313" key="6">
    <source>
        <dbReference type="Proteomes" id="UP000377803"/>
    </source>
</evidence>
<keyword evidence="4" id="KW-0482">Metalloprotease</keyword>
<gene>
    <name evidence="5" type="ORF">LC1Nh_0783</name>
</gene>
<dbReference type="KEGG" id="ncon:LC1Nh_0783"/>
<organism evidence="5 6">
    <name type="scientific">Candidatus Nanohalobium constans</name>
    <dbReference type="NCBI Taxonomy" id="2565781"/>
    <lineage>
        <taxon>Archaea</taxon>
        <taxon>Candidatus Nanohalarchaeota</taxon>
        <taxon>Candidatus Nanohalobia</taxon>
        <taxon>Candidatus Nanohalobiales</taxon>
        <taxon>Candidatus Nanohalobiaceae</taxon>
        <taxon>Candidatus Nanohalobium</taxon>
    </lineage>
</organism>
<protein>
    <recommendedName>
        <fullName evidence="7">DUF1704 domain-containing protein</fullName>
    </recommendedName>
</protein>
<keyword evidence="2" id="KW-0645">Protease</keyword>
<evidence type="ECO:0008006" key="7">
    <source>
        <dbReference type="Google" id="ProtNLM"/>
    </source>
</evidence>
<dbReference type="GO" id="GO:0006508">
    <property type="term" value="P:proteolysis"/>
    <property type="evidence" value="ECO:0007669"/>
    <property type="project" value="UniProtKB-KW"/>
</dbReference>
<proteinExistence type="predicted"/>
<evidence type="ECO:0000256" key="2">
    <source>
        <dbReference type="ARBA" id="ARBA00022670"/>
    </source>
</evidence>
<dbReference type="Proteomes" id="UP000377803">
    <property type="component" value="Chromosome"/>
</dbReference>